<reference evidence="1" key="1">
    <citation type="journal article" date="2014" name="Front. Microbiol.">
        <title>High frequency of phylogenetically diverse reductive dehalogenase-homologous genes in deep subseafloor sedimentary metagenomes.</title>
        <authorList>
            <person name="Kawai M."/>
            <person name="Futagami T."/>
            <person name="Toyoda A."/>
            <person name="Takaki Y."/>
            <person name="Nishi S."/>
            <person name="Hori S."/>
            <person name="Arai W."/>
            <person name="Tsubouchi T."/>
            <person name="Morono Y."/>
            <person name="Uchiyama I."/>
            <person name="Ito T."/>
            <person name="Fujiyama A."/>
            <person name="Inagaki F."/>
            <person name="Takami H."/>
        </authorList>
    </citation>
    <scope>NUCLEOTIDE SEQUENCE</scope>
    <source>
        <strain evidence="1">Expedition CK06-06</strain>
    </source>
</reference>
<dbReference type="AlphaFoldDB" id="X1QGZ2"/>
<gene>
    <name evidence="1" type="ORF">S06H3_57848</name>
</gene>
<proteinExistence type="predicted"/>
<name>X1QGZ2_9ZZZZ</name>
<evidence type="ECO:0000313" key="1">
    <source>
        <dbReference type="EMBL" id="GAI50295.1"/>
    </source>
</evidence>
<sequence length="66" mass="7266">MFKARCSKCGTEFEAKPGELNSTECLGKVSMLYGAGGFMPKCPECGNWRDNQLLESSGQLSEPLRF</sequence>
<comment type="caution">
    <text evidence="1">The sequence shown here is derived from an EMBL/GenBank/DDBJ whole genome shotgun (WGS) entry which is preliminary data.</text>
</comment>
<accession>X1QGZ2</accession>
<protein>
    <submittedName>
        <fullName evidence="1">Uncharacterized protein</fullName>
    </submittedName>
</protein>
<dbReference type="EMBL" id="BARV01037390">
    <property type="protein sequence ID" value="GAI50295.1"/>
    <property type="molecule type" value="Genomic_DNA"/>
</dbReference>
<organism evidence="1">
    <name type="scientific">marine sediment metagenome</name>
    <dbReference type="NCBI Taxonomy" id="412755"/>
    <lineage>
        <taxon>unclassified sequences</taxon>
        <taxon>metagenomes</taxon>
        <taxon>ecological metagenomes</taxon>
    </lineage>
</organism>